<dbReference type="Gene3D" id="3.40.960.10">
    <property type="entry name" value="VSR Endonuclease"/>
    <property type="match status" value="1"/>
</dbReference>
<sequence length="217" mass="24562">MLRGECLAAHYGLQKWAPNEPEILVPRRHRPIPGVNLREARALDPRDVTTFRGIPCLTVPRLLIDLSDSLIAEELTALIHEAAYLHLLDVPALRQAIQRANGHHNVRVLEQAIEDWLDGSAGTRSRGEVAFRRALTALGFPPPLTNRKAKGIEVDFHWPDRKLIVEIDGPNHRRPPNRVTDRVRDDELIAAGWTVVRARTYELALAKLRPEADRNRP</sequence>
<feature type="domain" description="DUF559" evidence="1">
    <location>
        <begin position="154"/>
        <end position="203"/>
    </location>
</feature>
<dbReference type="AlphaFoldDB" id="A0A660LCG5"/>
<dbReference type="Proteomes" id="UP000278962">
    <property type="component" value="Unassembled WGS sequence"/>
</dbReference>
<dbReference type="InterPro" id="IPR007569">
    <property type="entry name" value="DUF559"/>
</dbReference>
<keyword evidence="3" id="KW-1185">Reference proteome</keyword>
<dbReference type="InterPro" id="IPR011335">
    <property type="entry name" value="Restrct_endonuc-II-like"/>
</dbReference>
<name>A0A660LCG5_9ACTN</name>
<dbReference type="SUPFAM" id="SSF52980">
    <property type="entry name" value="Restriction endonuclease-like"/>
    <property type="match status" value="1"/>
</dbReference>
<dbReference type="EMBL" id="RBIL01000001">
    <property type="protein sequence ID" value="RKQ90734.1"/>
    <property type="molecule type" value="Genomic_DNA"/>
</dbReference>
<comment type="caution">
    <text evidence="2">The sequence shown here is derived from an EMBL/GenBank/DDBJ whole genome shotgun (WGS) entry which is preliminary data.</text>
</comment>
<gene>
    <name evidence="2" type="ORF">C8N24_0547</name>
</gene>
<evidence type="ECO:0000313" key="3">
    <source>
        <dbReference type="Proteomes" id="UP000278962"/>
    </source>
</evidence>
<evidence type="ECO:0000313" key="2">
    <source>
        <dbReference type="EMBL" id="RKQ90734.1"/>
    </source>
</evidence>
<evidence type="ECO:0000259" key="1">
    <source>
        <dbReference type="Pfam" id="PF04480"/>
    </source>
</evidence>
<dbReference type="Pfam" id="PF04480">
    <property type="entry name" value="DUF559"/>
    <property type="match status" value="1"/>
</dbReference>
<accession>A0A660LCG5</accession>
<protein>
    <submittedName>
        <fullName evidence="2">Uncharacterized protein DUF559</fullName>
    </submittedName>
</protein>
<organism evidence="2 3">
    <name type="scientific">Solirubrobacter pauli</name>
    <dbReference type="NCBI Taxonomy" id="166793"/>
    <lineage>
        <taxon>Bacteria</taxon>
        <taxon>Bacillati</taxon>
        <taxon>Actinomycetota</taxon>
        <taxon>Thermoleophilia</taxon>
        <taxon>Solirubrobacterales</taxon>
        <taxon>Solirubrobacteraceae</taxon>
        <taxon>Solirubrobacter</taxon>
    </lineage>
</organism>
<reference evidence="2 3" key="1">
    <citation type="submission" date="2018-10" db="EMBL/GenBank/DDBJ databases">
        <title>Genomic Encyclopedia of Archaeal and Bacterial Type Strains, Phase II (KMG-II): from individual species to whole genera.</title>
        <authorList>
            <person name="Goeker M."/>
        </authorList>
    </citation>
    <scope>NUCLEOTIDE SEQUENCE [LARGE SCALE GENOMIC DNA]</scope>
    <source>
        <strain evidence="2 3">DSM 14954</strain>
    </source>
</reference>
<proteinExistence type="predicted"/>